<gene>
    <name evidence="1" type="ORF">L3Q82_012652</name>
</gene>
<dbReference type="Proteomes" id="UP000831701">
    <property type="component" value="Chromosome 15"/>
</dbReference>
<dbReference type="EMBL" id="CM041545">
    <property type="protein sequence ID" value="KAI3362350.1"/>
    <property type="molecule type" value="Genomic_DNA"/>
</dbReference>
<comment type="caution">
    <text evidence="1">The sequence shown here is derived from an EMBL/GenBank/DDBJ whole genome shotgun (WGS) entry which is preliminary data.</text>
</comment>
<evidence type="ECO:0000313" key="2">
    <source>
        <dbReference type="Proteomes" id="UP000831701"/>
    </source>
</evidence>
<organism evidence="1 2">
    <name type="scientific">Scortum barcoo</name>
    <name type="common">barcoo grunter</name>
    <dbReference type="NCBI Taxonomy" id="214431"/>
    <lineage>
        <taxon>Eukaryota</taxon>
        <taxon>Metazoa</taxon>
        <taxon>Chordata</taxon>
        <taxon>Craniata</taxon>
        <taxon>Vertebrata</taxon>
        <taxon>Euteleostomi</taxon>
        <taxon>Actinopterygii</taxon>
        <taxon>Neopterygii</taxon>
        <taxon>Teleostei</taxon>
        <taxon>Neoteleostei</taxon>
        <taxon>Acanthomorphata</taxon>
        <taxon>Eupercaria</taxon>
        <taxon>Centrarchiformes</taxon>
        <taxon>Terapontoidei</taxon>
        <taxon>Terapontidae</taxon>
        <taxon>Scortum</taxon>
    </lineage>
</organism>
<name>A0ACB8W3W4_9TELE</name>
<proteinExistence type="predicted"/>
<feature type="non-terminal residue" evidence="1">
    <location>
        <position position="293"/>
    </location>
</feature>
<reference evidence="1" key="1">
    <citation type="submission" date="2022-04" db="EMBL/GenBank/DDBJ databases">
        <title>Jade perch genome.</title>
        <authorList>
            <person name="Chao B."/>
        </authorList>
    </citation>
    <scope>NUCLEOTIDE SEQUENCE</scope>
    <source>
        <strain evidence="1">CB-2022</strain>
    </source>
</reference>
<sequence length="293" mass="32529">MSETAAQTAHTVISRVYVHPVVSRYAGYCPQLKYSMGKSYGQLTAELLSSPEVKHSSRLVLHMGHFPAAEPDSGLTLRSISDSFIPKSQNYFASSYSETCRKALSEFYQEGRMRIQQKSSDLPAVVQSSNQRSERPKLPLTPISSNVIYKPLKSFTPTGKPYSMADDDPYKFFISGFTGHVPKSRFLIGKGYPITTNQALIQFGKQQRSDPTSQDIPGRKSSTVTPMPTIYPSNRGVVPSFTGHIPGLISVHVWAYLRSTFQECTGKERHQEGPSGKVIKSTVHFNETIITGR</sequence>
<keyword evidence="2" id="KW-1185">Reference proteome</keyword>
<evidence type="ECO:0000313" key="1">
    <source>
        <dbReference type="EMBL" id="KAI3362350.1"/>
    </source>
</evidence>
<accession>A0ACB8W3W4</accession>
<protein>
    <submittedName>
        <fullName evidence="1">Uncharacterized protein</fullName>
    </submittedName>
</protein>